<dbReference type="EMBL" id="SNXZ01000005">
    <property type="protein sequence ID" value="TDP94786.1"/>
    <property type="molecule type" value="Genomic_DNA"/>
</dbReference>
<dbReference type="RefSeq" id="WP_208115808.1">
    <property type="nucleotide sequence ID" value="NZ_SNXZ01000005.1"/>
</dbReference>
<accession>A0A4R6S7I7</accession>
<comment type="caution">
    <text evidence="1">The sequence shown here is derived from an EMBL/GenBank/DDBJ whole genome shotgun (WGS) entry which is preliminary data.</text>
</comment>
<dbReference type="PANTHER" id="PTHR37807:SF3">
    <property type="entry name" value="OS07G0160300 PROTEIN"/>
    <property type="match status" value="1"/>
</dbReference>
<name>A0A4R6S7I7_LABRH</name>
<gene>
    <name evidence="1" type="ORF">EV186_10518</name>
</gene>
<dbReference type="AlphaFoldDB" id="A0A4R6S7I7"/>
<dbReference type="InterPro" id="IPR027417">
    <property type="entry name" value="P-loop_NTPase"/>
</dbReference>
<keyword evidence="1" id="KW-0808">Transferase</keyword>
<keyword evidence="2" id="KW-1185">Reference proteome</keyword>
<organism evidence="1 2">
    <name type="scientific">Labedaea rhizosphaerae</name>
    <dbReference type="NCBI Taxonomy" id="598644"/>
    <lineage>
        <taxon>Bacteria</taxon>
        <taxon>Bacillati</taxon>
        <taxon>Actinomycetota</taxon>
        <taxon>Actinomycetes</taxon>
        <taxon>Pseudonocardiales</taxon>
        <taxon>Pseudonocardiaceae</taxon>
        <taxon>Labedaea</taxon>
    </lineage>
</organism>
<proteinExistence type="predicted"/>
<evidence type="ECO:0000313" key="1">
    <source>
        <dbReference type="EMBL" id="TDP94786.1"/>
    </source>
</evidence>
<dbReference type="GO" id="GO:0016301">
    <property type="term" value="F:kinase activity"/>
    <property type="evidence" value="ECO:0007669"/>
    <property type="project" value="UniProtKB-KW"/>
</dbReference>
<keyword evidence="1" id="KW-0418">Kinase</keyword>
<dbReference type="PANTHER" id="PTHR37807">
    <property type="entry name" value="OS07G0160300 PROTEIN"/>
    <property type="match status" value="1"/>
</dbReference>
<dbReference type="Pfam" id="PF13671">
    <property type="entry name" value="AAA_33"/>
    <property type="match status" value="1"/>
</dbReference>
<protein>
    <submittedName>
        <fullName evidence="1">Putative kinase</fullName>
    </submittedName>
</protein>
<sequence length="173" mass="19012">MANRLILVNGLPGAGKSTLAARLARELGCPWLSKDRIKEALADVVAWPGLEPSLGAVATEALWALAARVPGLVVAESWWFAPRDRDFLARGLATAGARSSVEVWCDVSARIARGRYEQRRRHPVHRDDRDMTAEWRRWAEDGEPVALGPVVRVDTSGPVDTARLAEQLRAMLV</sequence>
<reference evidence="1 2" key="1">
    <citation type="submission" date="2019-03" db="EMBL/GenBank/DDBJ databases">
        <title>Genomic Encyclopedia of Type Strains, Phase IV (KMG-IV): sequencing the most valuable type-strain genomes for metagenomic binning, comparative biology and taxonomic classification.</title>
        <authorList>
            <person name="Goeker M."/>
        </authorList>
    </citation>
    <scope>NUCLEOTIDE SEQUENCE [LARGE SCALE GENOMIC DNA]</scope>
    <source>
        <strain evidence="1 2">DSM 45361</strain>
    </source>
</reference>
<dbReference type="Proteomes" id="UP000295444">
    <property type="component" value="Unassembled WGS sequence"/>
</dbReference>
<dbReference type="SUPFAM" id="SSF52540">
    <property type="entry name" value="P-loop containing nucleoside triphosphate hydrolases"/>
    <property type="match status" value="1"/>
</dbReference>
<evidence type="ECO:0000313" key="2">
    <source>
        <dbReference type="Proteomes" id="UP000295444"/>
    </source>
</evidence>
<dbReference type="Gene3D" id="3.40.50.300">
    <property type="entry name" value="P-loop containing nucleotide triphosphate hydrolases"/>
    <property type="match status" value="1"/>
</dbReference>